<feature type="transmembrane region" description="Helical" evidence="1">
    <location>
        <begin position="156"/>
        <end position="177"/>
    </location>
</feature>
<accession>A0ABS6K8C5</accession>
<keyword evidence="4" id="KW-1185">Reference proteome</keyword>
<feature type="transmembrane region" description="Helical" evidence="1">
    <location>
        <begin position="61"/>
        <end position="80"/>
    </location>
</feature>
<dbReference type="Gene3D" id="3.30.565.10">
    <property type="entry name" value="Histidine kinase-like ATPase, C-terminal domain"/>
    <property type="match status" value="1"/>
</dbReference>
<organism evidence="3 4">
    <name type="scientific">Diplocloster modestus</name>
    <dbReference type="NCBI Taxonomy" id="2850322"/>
    <lineage>
        <taxon>Bacteria</taxon>
        <taxon>Bacillati</taxon>
        <taxon>Bacillota</taxon>
        <taxon>Clostridia</taxon>
        <taxon>Lachnospirales</taxon>
        <taxon>Lachnospiraceae</taxon>
        <taxon>Diplocloster</taxon>
    </lineage>
</organism>
<sequence length="421" mass="46932">MNNWVVLANSLAVGIFGGVLSAAFCSAFCSRRNRRIIAVGLAVLLILQGCIYNIWDAALIKKIYPLVTHLPLALLLSAITRKRLWPVLCVLTAYLCCQLRRWLALFAVVLFHRDELAQAAVELMITLPLLLLLLHYIAPAVCSIEKRPFRIQWHFGLIPAIYYGFDYLTTVYTNLLAQGVPAVLEFMPFVCCVAYLVFLLYSSAEERKRFQMEQIQNSLHIQVAQSIREISALRESQKQASSYRHDLRHHLQYLLACMENGQITQAQEYIQGICAGIEAQKIQVFCENETVNLILSAFAGRAANAGITVKVQAALPMFLEVSDSDLCVLLSNALENALNACSTLTGGDRLIDVRAYKKEQRLFLQVTNPCGATVNFENGLPIATQPGHGIGVHSICAIVERYGGVYSFSARDGQFILRLFL</sequence>
<dbReference type="EMBL" id="JAHQCX010000007">
    <property type="protein sequence ID" value="MBU9726768.1"/>
    <property type="molecule type" value="Genomic_DNA"/>
</dbReference>
<feature type="transmembrane region" description="Helical" evidence="1">
    <location>
        <begin position="36"/>
        <end position="55"/>
    </location>
</feature>
<dbReference type="InterPro" id="IPR032834">
    <property type="entry name" value="NatK-like_C"/>
</dbReference>
<dbReference type="CDD" id="cd16935">
    <property type="entry name" value="HATPase_AgrC-ComD-like"/>
    <property type="match status" value="1"/>
</dbReference>
<name>A0ABS6K8C5_9FIRM</name>
<dbReference type="InterPro" id="IPR036890">
    <property type="entry name" value="HATPase_C_sf"/>
</dbReference>
<evidence type="ECO:0000313" key="3">
    <source>
        <dbReference type="EMBL" id="MBU9726768.1"/>
    </source>
</evidence>
<keyword evidence="1" id="KW-0812">Transmembrane</keyword>
<dbReference type="PANTHER" id="PTHR40448">
    <property type="entry name" value="TWO-COMPONENT SENSOR HISTIDINE KINASE"/>
    <property type="match status" value="1"/>
</dbReference>
<gene>
    <name evidence="3" type="ORF">KTH90_12155</name>
</gene>
<reference evidence="3 4" key="1">
    <citation type="submission" date="2021-06" db="EMBL/GenBank/DDBJ databases">
        <title>Description of novel taxa of the family Lachnospiraceae.</title>
        <authorList>
            <person name="Chaplin A.V."/>
            <person name="Sokolova S.R."/>
            <person name="Pikina A.P."/>
            <person name="Korzhanova M."/>
            <person name="Belova V."/>
            <person name="Korostin D."/>
            <person name="Efimov B.A."/>
        </authorList>
    </citation>
    <scope>NUCLEOTIDE SEQUENCE [LARGE SCALE GENOMIC DNA]</scope>
    <source>
        <strain evidence="3 4">ASD4241</strain>
    </source>
</reference>
<feature type="transmembrane region" description="Helical" evidence="1">
    <location>
        <begin position="183"/>
        <end position="202"/>
    </location>
</feature>
<keyword evidence="1" id="KW-1133">Transmembrane helix</keyword>
<feature type="transmembrane region" description="Helical" evidence="1">
    <location>
        <begin position="123"/>
        <end position="144"/>
    </location>
</feature>
<dbReference type="PANTHER" id="PTHR40448:SF1">
    <property type="entry name" value="TWO-COMPONENT SENSOR HISTIDINE KINASE"/>
    <property type="match status" value="1"/>
</dbReference>
<evidence type="ECO:0000256" key="1">
    <source>
        <dbReference type="SAM" id="Phobius"/>
    </source>
</evidence>
<dbReference type="Proteomes" id="UP001314681">
    <property type="component" value="Unassembled WGS sequence"/>
</dbReference>
<dbReference type="RefSeq" id="WP_238726868.1">
    <property type="nucleotide sequence ID" value="NZ_JAHQCX010000007.1"/>
</dbReference>
<comment type="caution">
    <text evidence="3">The sequence shown here is derived from an EMBL/GenBank/DDBJ whole genome shotgun (WGS) entry which is preliminary data.</text>
</comment>
<feature type="transmembrane region" description="Helical" evidence="1">
    <location>
        <begin position="6"/>
        <end position="29"/>
    </location>
</feature>
<protein>
    <submittedName>
        <fullName evidence="3">GHKL domain-containing protein</fullName>
    </submittedName>
</protein>
<proteinExistence type="predicted"/>
<evidence type="ECO:0000313" key="4">
    <source>
        <dbReference type="Proteomes" id="UP001314681"/>
    </source>
</evidence>
<dbReference type="Pfam" id="PF14501">
    <property type="entry name" value="HATPase_c_5"/>
    <property type="match status" value="1"/>
</dbReference>
<feature type="transmembrane region" description="Helical" evidence="1">
    <location>
        <begin position="87"/>
        <end position="111"/>
    </location>
</feature>
<keyword evidence="1" id="KW-0472">Membrane</keyword>
<evidence type="ECO:0000259" key="2">
    <source>
        <dbReference type="Pfam" id="PF14501"/>
    </source>
</evidence>
<feature type="domain" description="Sensor histidine kinase NatK-like C-terminal" evidence="2">
    <location>
        <begin position="325"/>
        <end position="420"/>
    </location>
</feature>
<dbReference type="SUPFAM" id="SSF55874">
    <property type="entry name" value="ATPase domain of HSP90 chaperone/DNA topoisomerase II/histidine kinase"/>
    <property type="match status" value="1"/>
</dbReference>